<evidence type="ECO:0000313" key="2">
    <source>
        <dbReference type="EMBL" id="KAF7415517.1"/>
    </source>
</evidence>
<comment type="caution">
    <text evidence="2">The sequence shown here is derived from an EMBL/GenBank/DDBJ whole genome shotgun (WGS) entry which is preliminary data.</text>
</comment>
<evidence type="ECO:0000313" key="3">
    <source>
        <dbReference type="Proteomes" id="UP000600918"/>
    </source>
</evidence>
<keyword evidence="3" id="KW-1185">Reference proteome</keyword>
<dbReference type="Proteomes" id="UP000600918">
    <property type="component" value="Unassembled WGS sequence"/>
</dbReference>
<sequence>MNGHHTRLPDPPPAGFKPGVRPTTLTLTGCRRRYKWFNSTDLKSVLNWTTVSPVLEFHRPNPSGLYNT</sequence>
<accession>A0A834NQ75</accession>
<evidence type="ECO:0000256" key="1">
    <source>
        <dbReference type="SAM" id="MobiDB-lite"/>
    </source>
</evidence>
<dbReference type="AlphaFoldDB" id="A0A834NQ75"/>
<name>A0A834NQ75_VESPE</name>
<feature type="region of interest" description="Disordered" evidence="1">
    <location>
        <begin position="1"/>
        <end position="22"/>
    </location>
</feature>
<proteinExistence type="predicted"/>
<organism evidence="2 3">
    <name type="scientific">Vespula pensylvanica</name>
    <name type="common">Western yellow jacket</name>
    <name type="synonym">Wasp</name>
    <dbReference type="NCBI Taxonomy" id="30213"/>
    <lineage>
        <taxon>Eukaryota</taxon>
        <taxon>Metazoa</taxon>
        <taxon>Ecdysozoa</taxon>
        <taxon>Arthropoda</taxon>
        <taxon>Hexapoda</taxon>
        <taxon>Insecta</taxon>
        <taxon>Pterygota</taxon>
        <taxon>Neoptera</taxon>
        <taxon>Endopterygota</taxon>
        <taxon>Hymenoptera</taxon>
        <taxon>Apocrita</taxon>
        <taxon>Aculeata</taxon>
        <taxon>Vespoidea</taxon>
        <taxon>Vespidae</taxon>
        <taxon>Vespinae</taxon>
        <taxon>Vespula</taxon>
    </lineage>
</organism>
<protein>
    <submittedName>
        <fullName evidence="2">Uncharacterized protein</fullName>
    </submittedName>
</protein>
<reference evidence="2" key="1">
    <citation type="journal article" date="2020" name="G3 (Bethesda)">
        <title>High-Quality Assemblies for Three Invasive Social Wasps from the &lt;i&gt;Vespula&lt;/i&gt; Genus.</title>
        <authorList>
            <person name="Harrop T.W.R."/>
            <person name="Guhlin J."/>
            <person name="McLaughlin G.M."/>
            <person name="Permina E."/>
            <person name="Stockwell P."/>
            <person name="Gilligan J."/>
            <person name="Le Lec M.F."/>
            <person name="Gruber M.A.M."/>
            <person name="Quinn O."/>
            <person name="Lovegrove M."/>
            <person name="Duncan E.J."/>
            <person name="Remnant E.J."/>
            <person name="Van Eeckhoven J."/>
            <person name="Graham B."/>
            <person name="Knapp R.A."/>
            <person name="Langford K.W."/>
            <person name="Kronenberg Z."/>
            <person name="Press M.O."/>
            <person name="Eacker S.M."/>
            <person name="Wilson-Rankin E.E."/>
            <person name="Purcell J."/>
            <person name="Lester P.J."/>
            <person name="Dearden P.K."/>
        </authorList>
    </citation>
    <scope>NUCLEOTIDE SEQUENCE</scope>
    <source>
        <strain evidence="2">Volc-1</strain>
    </source>
</reference>
<dbReference type="EMBL" id="JACSDY010000011">
    <property type="protein sequence ID" value="KAF7415517.1"/>
    <property type="molecule type" value="Genomic_DNA"/>
</dbReference>
<gene>
    <name evidence="2" type="ORF">H0235_012109</name>
</gene>